<evidence type="ECO:0000256" key="2">
    <source>
        <dbReference type="ARBA" id="ARBA00009320"/>
    </source>
</evidence>
<evidence type="ECO:0000256" key="7">
    <source>
        <dbReference type="ARBA" id="ARBA00035633"/>
    </source>
</evidence>
<dbReference type="InterPro" id="IPR017824">
    <property type="entry name" value="Aminodeoxychorismate_lyase_IV"/>
</dbReference>
<dbReference type="NCBIfam" id="TIGR03461">
    <property type="entry name" value="pabC_Proteo"/>
    <property type="match status" value="1"/>
</dbReference>
<dbReference type="RefSeq" id="WP_243318063.1">
    <property type="nucleotide sequence ID" value="NZ_JALGCL010000001.1"/>
</dbReference>
<sequence>MTTRIFDGRRRVDAIAADGRGVAYGDGLFETMRVHRGTVPWWDAHWARLQHGAQRLHLRLPEPRQVREEAADLFANDDSANDRGGVLKLIVTRGGGGRGYAPPAAAEPSWLLSRYPVPVAVADGLRARWCETRLASQPLLAGIKHCNRLEQVLARAECIEAGVDEGLMRDLDGNVVSATSANLFVFRDGRWLTPLLDRCGVAGVCRAQLLPALQAREARLDTAALEAADAVFLCNAVRGILPLARLGARAWPAHPAIAAARVALARRHPAFALDVEHP</sequence>
<evidence type="ECO:0000256" key="1">
    <source>
        <dbReference type="ARBA" id="ARBA00001933"/>
    </source>
</evidence>
<reference evidence="11 12" key="1">
    <citation type="submission" date="2022-03" db="EMBL/GenBank/DDBJ databases">
        <title>Luteimonas soily sp. nov., a novel bacterium isolated from the soil.</title>
        <authorList>
            <person name="Zhang X."/>
        </authorList>
    </citation>
    <scope>NUCLEOTIDE SEQUENCE [LARGE SCALE GENOMIC DNA]</scope>
    <source>
        <strain evidence="11 12">50</strain>
    </source>
</reference>
<evidence type="ECO:0000256" key="9">
    <source>
        <dbReference type="ARBA" id="ARBA00049529"/>
    </source>
</evidence>
<keyword evidence="6 11" id="KW-0456">Lyase</keyword>
<evidence type="ECO:0000256" key="10">
    <source>
        <dbReference type="NCBIfam" id="TIGR03461"/>
    </source>
</evidence>
<proteinExistence type="inferred from homology"/>
<organism evidence="11 12">
    <name type="scientific">Cognatiluteimonas sedimenti</name>
    <dbReference type="NCBI Taxonomy" id="2927791"/>
    <lineage>
        <taxon>Bacteria</taxon>
        <taxon>Pseudomonadati</taxon>
        <taxon>Pseudomonadota</taxon>
        <taxon>Gammaproteobacteria</taxon>
        <taxon>Lysobacterales</taxon>
        <taxon>Lysobacteraceae</taxon>
        <taxon>Cognatiluteimonas</taxon>
    </lineage>
</organism>
<dbReference type="PANTHER" id="PTHR42743">
    <property type="entry name" value="AMINO-ACID AMINOTRANSFERASE"/>
    <property type="match status" value="1"/>
</dbReference>
<dbReference type="InterPro" id="IPR001544">
    <property type="entry name" value="Aminotrans_IV"/>
</dbReference>
<comment type="pathway">
    <text evidence="7">Cofactor biosynthesis; tetrahydrofolate biosynthesis; 4-aminobenzoate from chorismate: step 2/2.</text>
</comment>
<dbReference type="Gene3D" id="3.30.470.10">
    <property type="match status" value="1"/>
</dbReference>
<keyword evidence="4" id="KW-0663">Pyridoxal phosphate</keyword>
<protein>
    <recommendedName>
        <fullName evidence="8 10">Aminodeoxychorismate lyase</fullName>
        <ecNumber evidence="8 10">4.1.3.38</ecNumber>
    </recommendedName>
</protein>
<dbReference type="EMBL" id="JALGCL010000001">
    <property type="protein sequence ID" value="MCJ0824371.1"/>
    <property type="molecule type" value="Genomic_DNA"/>
</dbReference>
<dbReference type="InterPro" id="IPR043132">
    <property type="entry name" value="BCAT-like_C"/>
</dbReference>
<dbReference type="EC" id="4.1.3.38" evidence="8 10"/>
<evidence type="ECO:0000313" key="12">
    <source>
        <dbReference type="Proteomes" id="UP001165423"/>
    </source>
</evidence>
<dbReference type="Proteomes" id="UP001165423">
    <property type="component" value="Unassembled WGS sequence"/>
</dbReference>
<comment type="catalytic activity">
    <reaction evidence="9">
        <text>4-amino-4-deoxychorismate = 4-aminobenzoate + pyruvate + H(+)</text>
        <dbReference type="Rhea" id="RHEA:16201"/>
        <dbReference type="ChEBI" id="CHEBI:15361"/>
        <dbReference type="ChEBI" id="CHEBI:15378"/>
        <dbReference type="ChEBI" id="CHEBI:17836"/>
        <dbReference type="ChEBI" id="CHEBI:58406"/>
        <dbReference type="EC" id="4.1.3.38"/>
    </reaction>
</comment>
<dbReference type="PANTHER" id="PTHR42743:SF2">
    <property type="entry name" value="AMINODEOXYCHORISMATE LYASE"/>
    <property type="match status" value="1"/>
</dbReference>
<evidence type="ECO:0000256" key="5">
    <source>
        <dbReference type="ARBA" id="ARBA00022909"/>
    </source>
</evidence>
<evidence type="ECO:0000256" key="8">
    <source>
        <dbReference type="ARBA" id="ARBA00035676"/>
    </source>
</evidence>
<evidence type="ECO:0000256" key="6">
    <source>
        <dbReference type="ARBA" id="ARBA00023239"/>
    </source>
</evidence>
<comment type="subunit">
    <text evidence="3">Homodimer.</text>
</comment>
<dbReference type="CDD" id="cd01559">
    <property type="entry name" value="ADCL_like"/>
    <property type="match status" value="1"/>
</dbReference>
<evidence type="ECO:0000256" key="4">
    <source>
        <dbReference type="ARBA" id="ARBA00022898"/>
    </source>
</evidence>
<dbReference type="InterPro" id="IPR050571">
    <property type="entry name" value="Class-IV_PLP-Dep_Aminotrnsfr"/>
</dbReference>
<dbReference type="Pfam" id="PF01063">
    <property type="entry name" value="Aminotran_4"/>
    <property type="match status" value="1"/>
</dbReference>
<dbReference type="InterPro" id="IPR036038">
    <property type="entry name" value="Aminotransferase-like"/>
</dbReference>
<evidence type="ECO:0000313" key="11">
    <source>
        <dbReference type="EMBL" id="MCJ0824371.1"/>
    </source>
</evidence>
<evidence type="ECO:0000256" key="3">
    <source>
        <dbReference type="ARBA" id="ARBA00011738"/>
    </source>
</evidence>
<dbReference type="SUPFAM" id="SSF56752">
    <property type="entry name" value="D-aminoacid aminotransferase-like PLP-dependent enzymes"/>
    <property type="match status" value="1"/>
</dbReference>
<dbReference type="Gene3D" id="3.20.10.10">
    <property type="entry name" value="D-amino Acid Aminotransferase, subunit A, domain 2"/>
    <property type="match status" value="1"/>
</dbReference>
<accession>A0ABT0A066</accession>
<comment type="cofactor">
    <cofactor evidence="1">
        <name>pyridoxal 5'-phosphate</name>
        <dbReference type="ChEBI" id="CHEBI:597326"/>
    </cofactor>
</comment>
<comment type="caution">
    <text evidence="11">The sequence shown here is derived from an EMBL/GenBank/DDBJ whole genome shotgun (WGS) entry which is preliminary data.</text>
</comment>
<comment type="similarity">
    <text evidence="2">Belongs to the class-IV pyridoxal-phosphate-dependent aminotransferase family.</text>
</comment>
<gene>
    <name evidence="11" type="primary">pabC</name>
    <name evidence="11" type="ORF">MQC88_00085</name>
</gene>
<keyword evidence="12" id="KW-1185">Reference proteome</keyword>
<dbReference type="GO" id="GO:0008696">
    <property type="term" value="F:4-amino-4-deoxychorismate lyase activity"/>
    <property type="evidence" value="ECO:0007669"/>
    <property type="project" value="UniProtKB-EC"/>
</dbReference>
<dbReference type="InterPro" id="IPR043131">
    <property type="entry name" value="BCAT-like_N"/>
</dbReference>
<name>A0ABT0A066_9GAMM</name>
<keyword evidence="5" id="KW-0289">Folate biosynthesis</keyword>